<evidence type="ECO:0000256" key="8">
    <source>
        <dbReference type="SAM" id="Phobius"/>
    </source>
</evidence>
<feature type="transmembrane region" description="Helical" evidence="8">
    <location>
        <begin position="170"/>
        <end position="191"/>
    </location>
</feature>
<keyword evidence="6 8" id="KW-1133">Transmembrane helix</keyword>
<dbReference type="RefSeq" id="WP_233053564.1">
    <property type="nucleotide sequence ID" value="NZ_JAIMJA010000014.1"/>
</dbReference>
<comment type="subcellular location">
    <subcellularLocation>
        <location evidence="1">Cell inner membrane</location>
        <topology evidence="1">Multi-pass membrane protein</topology>
    </subcellularLocation>
</comment>
<dbReference type="InterPro" id="IPR051800">
    <property type="entry name" value="PqiA-PqiB_transport"/>
</dbReference>
<organism evidence="9 10">
    <name type="scientific">Motilimonas cestriensis</name>
    <dbReference type="NCBI Taxonomy" id="2742685"/>
    <lineage>
        <taxon>Bacteria</taxon>
        <taxon>Pseudomonadati</taxon>
        <taxon>Pseudomonadota</taxon>
        <taxon>Gammaproteobacteria</taxon>
        <taxon>Alteromonadales</taxon>
        <taxon>Alteromonadales genera incertae sedis</taxon>
        <taxon>Motilimonas</taxon>
    </lineage>
</organism>
<protein>
    <submittedName>
        <fullName evidence="9">Paraquat-inducible protein A</fullName>
    </submittedName>
</protein>
<evidence type="ECO:0000256" key="5">
    <source>
        <dbReference type="ARBA" id="ARBA00022692"/>
    </source>
</evidence>
<comment type="similarity">
    <text evidence="2">Belongs to the PqiA family.</text>
</comment>
<dbReference type="PANTHER" id="PTHR30462:SF3">
    <property type="entry name" value="INTERMEMBRANE TRANSPORT PROTEIN PQIA"/>
    <property type="match status" value="1"/>
</dbReference>
<keyword evidence="10" id="KW-1185">Reference proteome</keyword>
<evidence type="ECO:0000256" key="6">
    <source>
        <dbReference type="ARBA" id="ARBA00022989"/>
    </source>
</evidence>
<evidence type="ECO:0000313" key="10">
    <source>
        <dbReference type="Proteomes" id="UP001201273"/>
    </source>
</evidence>
<dbReference type="Pfam" id="PF04403">
    <property type="entry name" value="PqiA"/>
    <property type="match status" value="2"/>
</dbReference>
<reference evidence="9 10" key="1">
    <citation type="journal article" date="2022" name="Environ. Microbiol. Rep.">
        <title>Eco-phylogenetic analyses reveal divergent evolution of vitamin B12 metabolism in the marine bacterial family 'Psychromonadaceae'.</title>
        <authorList>
            <person name="Jin X."/>
            <person name="Yang Y."/>
            <person name="Cao H."/>
            <person name="Gao B."/>
            <person name="Zhao Z."/>
        </authorList>
    </citation>
    <scope>NUCLEOTIDE SEQUENCE [LARGE SCALE GENOMIC DNA]</scope>
    <source>
        <strain evidence="9 10">MKS20</strain>
    </source>
</reference>
<name>A0ABS8WCA8_9GAMM</name>
<feature type="transmembrane region" description="Helical" evidence="8">
    <location>
        <begin position="306"/>
        <end position="331"/>
    </location>
</feature>
<evidence type="ECO:0000313" key="9">
    <source>
        <dbReference type="EMBL" id="MCE2595898.1"/>
    </source>
</evidence>
<feature type="transmembrane region" description="Helical" evidence="8">
    <location>
        <begin position="144"/>
        <end position="164"/>
    </location>
</feature>
<evidence type="ECO:0000256" key="1">
    <source>
        <dbReference type="ARBA" id="ARBA00004429"/>
    </source>
</evidence>
<evidence type="ECO:0000256" key="4">
    <source>
        <dbReference type="ARBA" id="ARBA00022519"/>
    </source>
</evidence>
<gene>
    <name evidence="9" type="ORF">K6Y31_13880</name>
</gene>
<accession>A0ABS8WCA8</accession>
<sequence length="418" mass="46563">MKVTSIKNIETACEECDWLLSDTHIDSGTRLACQRCHHTISSRPKQPIEQPLAFAFASLLMLALTYSFPFMSFSASGVTLQIYFYQAMSSLIDNGFTSIATFLFLSLTLLPLLCLILIISLHLNIGHQIPNKSAIRRLKLLKKIKPWIMVDVFLVGILVALIKIMSMADVGFGLSFWAFCLFTIAFLKTLLSIDMHWLWHQHTGPLRQHAIQQSANTAKDANLARCHHCGELHPTDDTYCRRCNSPLSIRTQHSIQKTLALLIAAAVFYIPANLFPIMDTRFLGQSEPSTIIGGVILLWQLGSYPVALVIFFASVMIPIAKMLAIAWLCFTATTNRPEQASMQLKIYRVTEIIGRWSMIDVFVVAILVALVHLDGLVVVYPGHAALSFAAVVALTMLSALSFDPRIIWDPSPASEQES</sequence>
<dbReference type="InterPro" id="IPR007498">
    <property type="entry name" value="PqiA-like"/>
</dbReference>
<comment type="caution">
    <text evidence="9">The sequence shown here is derived from an EMBL/GenBank/DDBJ whole genome shotgun (WGS) entry which is preliminary data.</text>
</comment>
<feature type="transmembrane region" description="Helical" evidence="8">
    <location>
        <begin position="95"/>
        <end position="123"/>
    </location>
</feature>
<dbReference type="NCBIfam" id="TIGR00155">
    <property type="entry name" value="pqiA_fam"/>
    <property type="match status" value="1"/>
</dbReference>
<feature type="transmembrane region" description="Helical" evidence="8">
    <location>
        <begin position="379"/>
        <end position="402"/>
    </location>
</feature>
<dbReference type="PANTHER" id="PTHR30462">
    <property type="entry name" value="INTERMEMBRANE TRANSPORT PROTEIN PQIB-RELATED"/>
    <property type="match status" value="1"/>
</dbReference>
<feature type="transmembrane region" description="Helical" evidence="8">
    <location>
        <begin position="52"/>
        <end position="75"/>
    </location>
</feature>
<evidence type="ECO:0000256" key="3">
    <source>
        <dbReference type="ARBA" id="ARBA00022475"/>
    </source>
</evidence>
<evidence type="ECO:0000256" key="2">
    <source>
        <dbReference type="ARBA" id="ARBA00007555"/>
    </source>
</evidence>
<proteinExistence type="inferred from homology"/>
<keyword evidence="3" id="KW-1003">Cell membrane</keyword>
<keyword evidence="7 8" id="KW-0472">Membrane</keyword>
<dbReference type="InterPro" id="IPR005219">
    <property type="entry name" value="PqiA-like_proteobact"/>
</dbReference>
<feature type="transmembrane region" description="Helical" evidence="8">
    <location>
        <begin position="259"/>
        <end position="278"/>
    </location>
</feature>
<evidence type="ECO:0000256" key="7">
    <source>
        <dbReference type="ARBA" id="ARBA00023136"/>
    </source>
</evidence>
<keyword evidence="4" id="KW-0997">Cell inner membrane</keyword>
<dbReference type="EMBL" id="JAIMJA010000014">
    <property type="protein sequence ID" value="MCE2595898.1"/>
    <property type="molecule type" value="Genomic_DNA"/>
</dbReference>
<dbReference type="Proteomes" id="UP001201273">
    <property type="component" value="Unassembled WGS sequence"/>
</dbReference>
<feature type="transmembrane region" description="Helical" evidence="8">
    <location>
        <begin position="352"/>
        <end position="373"/>
    </location>
</feature>
<keyword evidence="5 8" id="KW-0812">Transmembrane</keyword>